<dbReference type="InterPro" id="IPR036651">
    <property type="entry name" value="Gln_synt_N_sf"/>
</dbReference>
<organism evidence="7 8">
    <name type="scientific">Pseudoruegeria aquimaris</name>
    <dbReference type="NCBI Taxonomy" id="393663"/>
    <lineage>
        <taxon>Bacteria</taxon>
        <taxon>Pseudomonadati</taxon>
        <taxon>Pseudomonadota</taxon>
        <taxon>Alphaproteobacteria</taxon>
        <taxon>Rhodobacterales</taxon>
        <taxon>Roseobacteraceae</taxon>
        <taxon>Pseudoruegeria</taxon>
    </lineage>
</organism>
<dbReference type="PANTHER" id="PTHR43785:SF3">
    <property type="entry name" value="GS CATALYTIC DOMAIN-CONTAINING PROTEIN"/>
    <property type="match status" value="1"/>
</dbReference>
<dbReference type="RefSeq" id="WP_085867097.1">
    <property type="nucleotide sequence ID" value="NZ_FWFQ01000002.1"/>
</dbReference>
<keyword evidence="3" id="KW-0460">Magnesium</keyword>
<dbReference type="PROSITE" id="PS51987">
    <property type="entry name" value="GS_CATALYTIC"/>
    <property type="match status" value="1"/>
</dbReference>
<dbReference type="PROSITE" id="PS00181">
    <property type="entry name" value="GLNA_ATP"/>
    <property type="match status" value="1"/>
</dbReference>
<dbReference type="EC" id="6.3.1.11" evidence="7"/>
<comment type="cofactor">
    <cofactor evidence="1">
        <name>Mg(2+)</name>
        <dbReference type="ChEBI" id="CHEBI:18420"/>
    </cofactor>
</comment>
<dbReference type="Gene3D" id="3.30.590.10">
    <property type="entry name" value="Glutamine synthetase/guanido kinase, catalytic domain"/>
    <property type="match status" value="1"/>
</dbReference>
<dbReference type="AlphaFoldDB" id="A0A1Y5RKU6"/>
<dbReference type="Proteomes" id="UP000193409">
    <property type="component" value="Unassembled WGS sequence"/>
</dbReference>
<dbReference type="InterPro" id="IPR014746">
    <property type="entry name" value="Gln_synth/guanido_kin_cat_dom"/>
</dbReference>
<dbReference type="GO" id="GO:0034024">
    <property type="term" value="F:glutamate-putrescine ligase activity"/>
    <property type="evidence" value="ECO:0007669"/>
    <property type="project" value="UniProtKB-EC"/>
</dbReference>
<evidence type="ECO:0000256" key="3">
    <source>
        <dbReference type="ARBA" id="ARBA00022842"/>
    </source>
</evidence>
<accession>A0A1Y5RKU6</accession>
<dbReference type="Pfam" id="PF00120">
    <property type="entry name" value="Gln-synt_C"/>
    <property type="match status" value="1"/>
</dbReference>
<evidence type="ECO:0000256" key="1">
    <source>
        <dbReference type="ARBA" id="ARBA00001946"/>
    </source>
</evidence>
<keyword evidence="8" id="KW-1185">Reference proteome</keyword>
<sequence length="466" mass="51872">MAKAKAKPHAKRRTTDWLESVPEAARSYIEGHRLDEVECIIADLPGIARGKAMPATKFASQKQFFLPNSIFFQTLTGGWAEAADEKEGFIEPDMILVPDLSTTSAAPWTADWTLQVIHDALDQSGKPVPFAPRNVLKRVVELYREKGWEPVVAPEMEFFLVARNTDPAKPIEPMMGRSGRPAAARQAYSMSAVDEYGPVIDDIYDFAEAQGLEIDGITQEGGAGQVEINLRHGDPVKLADEVFYFKRLIREAALRHDCFATFMAKPIEGEPGSAMHIHHSIVDRETGQNIFSGPQGGETDAFYHFIAGMQNHLPSVIALLAPYVNSYRRYVKDHAAPINLSWARDNRTTGIRVPISGPESRRVENRLAGMDCNPYLGIAASLACGYLGLLEGKRPDAQYKGDAYDDEEDIPHGLYGALDLFDAAEDMQKVLGEDFCRVYSIVKKAEYEEFLQVISPWEREHLLTNV</sequence>
<evidence type="ECO:0000313" key="8">
    <source>
        <dbReference type="Proteomes" id="UP000193409"/>
    </source>
</evidence>
<dbReference type="OrthoDB" id="9807095at2"/>
<dbReference type="EMBL" id="FWFQ01000002">
    <property type="protein sequence ID" value="SLN17055.1"/>
    <property type="molecule type" value="Genomic_DNA"/>
</dbReference>
<evidence type="ECO:0000259" key="6">
    <source>
        <dbReference type="PROSITE" id="PS51987"/>
    </source>
</evidence>
<feature type="domain" description="GS catalytic" evidence="6">
    <location>
        <begin position="132"/>
        <end position="466"/>
    </location>
</feature>
<dbReference type="InterPro" id="IPR008146">
    <property type="entry name" value="Gln_synth_cat_dom"/>
</dbReference>
<dbReference type="PANTHER" id="PTHR43785">
    <property type="entry name" value="GAMMA-GLUTAMYLPUTRESCINE SYNTHETASE"/>
    <property type="match status" value="1"/>
</dbReference>
<evidence type="ECO:0000313" key="7">
    <source>
        <dbReference type="EMBL" id="SLN17055.1"/>
    </source>
</evidence>
<keyword evidence="2 7" id="KW-0436">Ligase</keyword>
<comment type="similarity">
    <text evidence="4 5">Belongs to the glutamine synthetase family.</text>
</comment>
<dbReference type="Gene3D" id="3.10.20.70">
    <property type="entry name" value="Glutamine synthetase, N-terminal domain"/>
    <property type="match status" value="1"/>
</dbReference>
<dbReference type="InterPro" id="IPR027303">
    <property type="entry name" value="Gln_synth_gly_rich_site"/>
</dbReference>
<protein>
    <submittedName>
        <fullName evidence="7">Gamma-glutamylputrescine synthetase PuuA</fullName>
        <ecNumber evidence="7">6.3.1.11</ecNumber>
    </submittedName>
</protein>
<dbReference type="GO" id="GO:0006542">
    <property type="term" value="P:glutamine biosynthetic process"/>
    <property type="evidence" value="ECO:0007669"/>
    <property type="project" value="InterPro"/>
</dbReference>
<gene>
    <name evidence="7" type="primary">puuA_1</name>
    <name evidence="7" type="ORF">PSA7680_00535</name>
</gene>
<evidence type="ECO:0000256" key="4">
    <source>
        <dbReference type="PROSITE-ProRule" id="PRU01331"/>
    </source>
</evidence>
<evidence type="ECO:0000256" key="2">
    <source>
        <dbReference type="ARBA" id="ARBA00022598"/>
    </source>
</evidence>
<dbReference type="SMART" id="SM01230">
    <property type="entry name" value="Gln-synt_C"/>
    <property type="match status" value="1"/>
</dbReference>
<dbReference type="GO" id="GO:0004356">
    <property type="term" value="F:glutamine synthetase activity"/>
    <property type="evidence" value="ECO:0007669"/>
    <property type="project" value="InterPro"/>
</dbReference>
<reference evidence="7 8" key="1">
    <citation type="submission" date="2017-03" db="EMBL/GenBank/DDBJ databases">
        <authorList>
            <person name="Afonso C.L."/>
            <person name="Miller P.J."/>
            <person name="Scott M.A."/>
            <person name="Spackman E."/>
            <person name="Goraichik I."/>
            <person name="Dimitrov K.M."/>
            <person name="Suarez D.L."/>
            <person name="Swayne D.E."/>
        </authorList>
    </citation>
    <scope>NUCLEOTIDE SEQUENCE [LARGE SCALE GENOMIC DNA]</scope>
    <source>
        <strain evidence="7 8">CECT 7680</strain>
    </source>
</reference>
<proteinExistence type="inferred from homology"/>
<dbReference type="SUPFAM" id="SSF54368">
    <property type="entry name" value="Glutamine synthetase, N-terminal domain"/>
    <property type="match status" value="1"/>
</dbReference>
<dbReference type="GO" id="GO:0006598">
    <property type="term" value="P:polyamine catabolic process"/>
    <property type="evidence" value="ECO:0007669"/>
    <property type="project" value="TreeGrafter"/>
</dbReference>
<dbReference type="SUPFAM" id="SSF55931">
    <property type="entry name" value="Glutamine synthetase/guanido kinase"/>
    <property type="match status" value="1"/>
</dbReference>
<evidence type="ECO:0000256" key="5">
    <source>
        <dbReference type="RuleBase" id="RU000384"/>
    </source>
</evidence>
<name>A0A1Y5RKU6_9RHOB</name>